<reference evidence="1 2" key="2">
    <citation type="journal article" date="2021" name="Genomics">
        <title>High-quality reference genome for Clonorchis sinensis.</title>
        <authorList>
            <person name="Young N.D."/>
            <person name="Stroehlein A.J."/>
            <person name="Kinkar L."/>
            <person name="Wang T."/>
            <person name="Sohn W.M."/>
            <person name="Chang B.C.H."/>
            <person name="Kaur P."/>
            <person name="Weisz D."/>
            <person name="Dudchenko O."/>
            <person name="Aiden E.L."/>
            <person name="Korhonen P.K."/>
            <person name="Gasser R.B."/>
        </authorList>
    </citation>
    <scope>NUCLEOTIDE SEQUENCE [LARGE SCALE GENOMIC DNA]</scope>
    <source>
        <strain evidence="1">Cs-k2</strain>
    </source>
</reference>
<proteinExistence type="predicted"/>
<dbReference type="AlphaFoldDB" id="A0A3R7DH74"/>
<dbReference type="Proteomes" id="UP000286415">
    <property type="component" value="Unassembled WGS sequence"/>
</dbReference>
<protein>
    <submittedName>
        <fullName evidence="1">Uncharacterized protein</fullName>
    </submittedName>
</protein>
<reference evidence="1 2" key="1">
    <citation type="journal article" date="2018" name="Biotechnol. Adv.">
        <title>Improved genomic resources and new bioinformatic workflow for the carcinogenic parasite Clonorchis sinensis: Biotechnological implications.</title>
        <authorList>
            <person name="Wang D."/>
            <person name="Korhonen P.K."/>
            <person name="Gasser R.B."/>
            <person name="Young N.D."/>
        </authorList>
    </citation>
    <scope>NUCLEOTIDE SEQUENCE [LARGE SCALE GENOMIC DNA]</scope>
    <source>
        <strain evidence="1">Cs-k2</strain>
    </source>
</reference>
<accession>A0A3R7DH74</accession>
<organism evidence="1 2">
    <name type="scientific">Clonorchis sinensis</name>
    <name type="common">Chinese liver fluke</name>
    <dbReference type="NCBI Taxonomy" id="79923"/>
    <lineage>
        <taxon>Eukaryota</taxon>
        <taxon>Metazoa</taxon>
        <taxon>Spiralia</taxon>
        <taxon>Lophotrochozoa</taxon>
        <taxon>Platyhelminthes</taxon>
        <taxon>Trematoda</taxon>
        <taxon>Digenea</taxon>
        <taxon>Opisthorchiida</taxon>
        <taxon>Opisthorchiata</taxon>
        <taxon>Opisthorchiidae</taxon>
        <taxon>Clonorchis</taxon>
    </lineage>
</organism>
<sequence>MSPRLGTKRLQANCQARRTDQLPSDQPPVKKLKRNLGNHTHLHINLAFTGDSIKSLVEDILQPNVLHKDHLMFQLVFKILQNSETSYIVRKPAARYELCADLAGLTIVLYPGSGDEMAQLGQPGSFPALVLLNEAERFFEPRVMPAAHYFWCADYSHWHQKLHYLRRVLSQ</sequence>
<comment type="caution">
    <text evidence="1">The sequence shown here is derived from an EMBL/GenBank/DDBJ whole genome shotgun (WGS) entry which is preliminary data.</text>
</comment>
<evidence type="ECO:0000313" key="1">
    <source>
        <dbReference type="EMBL" id="KAG5452807.1"/>
    </source>
</evidence>
<keyword evidence="2" id="KW-1185">Reference proteome</keyword>
<evidence type="ECO:0000313" key="2">
    <source>
        <dbReference type="Proteomes" id="UP000286415"/>
    </source>
</evidence>
<dbReference type="EMBL" id="NIRI02000013">
    <property type="protein sequence ID" value="KAG5452807.1"/>
    <property type="molecule type" value="Genomic_DNA"/>
</dbReference>
<name>A0A3R7DH74_CLOSI</name>
<gene>
    <name evidence="1" type="ORF">CSKR_110824</name>
</gene>
<dbReference type="InParanoid" id="A0A3R7DH74"/>